<dbReference type="AlphaFoldDB" id="A0A392VZU5"/>
<reference evidence="1 2" key="1">
    <citation type="journal article" date="2018" name="Front. Plant Sci.">
        <title>Red Clover (Trifolium pratense) and Zigzag Clover (T. medium) - A Picture of Genomic Similarities and Differences.</title>
        <authorList>
            <person name="Dluhosova J."/>
            <person name="Istvanek J."/>
            <person name="Nedelnik J."/>
            <person name="Repkova J."/>
        </authorList>
    </citation>
    <scope>NUCLEOTIDE SEQUENCE [LARGE SCALE GENOMIC DNA]</scope>
    <source>
        <strain evidence="2">cv. 10/8</strain>
        <tissue evidence="1">Leaf</tissue>
    </source>
</reference>
<accession>A0A392VZU5</accession>
<comment type="caution">
    <text evidence="1">The sequence shown here is derived from an EMBL/GenBank/DDBJ whole genome shotgun (WGS) entry which is preliminary data.</text>
</comment>
<evidence type="ECO:0000313" key="2">
    <source>
        <dbReference type="Proteomes" id="UP000265520"/>
    </source>
</evidence>
<protein>
    <submittedName>
        <fullName evidence="1">Uncharacterized protein</fullName>
    </submittedName>
</protein>
<dbReference type="EMBL" id="LXQA011316537">
    <property type="protein sequence ID" value="MCI92983.1"/>
    <property type="molecule type" value="Genomic_DNA"/>
</dbReference>
<keyword evidence="2" id="KW-1185">Reference proteome</keyword>
<name>A0A392VZU5_9FABA</name>
<dbReference type="Proteomes" id="UP000265520">
    <property type="component" value="Unassembled WGS sequence"/>
</dbReference>
<proteinExistence type="predicted"/>
<feature type="non-terminal residue" evidence="1">
    <location>
        <position position="42"/>
    </location>
</feature>
<organism evidence="1 2">
    <name type="scientific">Trifolium medium</name>
    <dbReference type="NCBI Taxonomy" id="97028"/>
    <lineage>
        <taxon>Eukaryota</taxon>
        <taxon>Viridiplantae</taxon>
        <taxon>Streptophyta</taxon>
        <taxon>Embryophyta</taxon>
        <taxon>Tracheophyta</taxon>
        <taxon>Spermatophyta</taxon>
        <taxon>Magnoliopsida</taxon>
        <taxon>eudicotyledons</taxon>
        <taxon>Gunneridae</taxon>
        <taxon>Pentapetalae</taxon>
        <taxon>rosids</taxon>
        <taxon>fabids</taxon>
        <taxon>Fabales</taxon>
        <taxon>Fabaceae</taxon>
        <taxon>Papilionoideae</taxon>
        <taxon>50 kb inversion clade</taxon>
        <taxon>NPAAA clade</taxon>
        <taxon>Hologalegina</taxon>
        <taxon>IRL clade</taxon>
        <taxon>Trifolieae</taxon>
        <taxon>Trifolium</taxon>
    </lineage>
</organism>
<sequence length="42" mass="4509">MSDLYLKDNSFEFSNVKTNVDASGLDTTAVDVEAPGKVSETL</sequence>
<evidence type="ECO:0000313" key="1">
    <source>
        <dbReference type="EMBL" id="MCI92983.1"/>
    </source>
</evidence>